<evidence type="ECO:0000256" key="2">
    <source>
        <dbReference type="ARBA" id="ARBA00022516"/>
    </source>
</evidence>
<evidence type="ECO:0000313" key="12">
    <source>
        <dbReference type="Proteomes" id="UP000799766"/>
    </source>
</evidence>
<feature type="region of interest" description="Disordered" evidence="8">
    <location>
        <begin position="1"/>
        <end position="38"/>
    </location>
</feature>
<dbReference type="GO" id="GO:0000250">
    <property type="term" value="F:lanosterol synthase activity"/>
    <property type="evidence" value="ECO:0007669"/>
    <property type="project" value="TreeGrafter"/>
</dbReference>
<dbReference type="Gene3D" id="1.50.10.20">
    <property type="match status" value="2"/>
</dbReference>
<dbReference type="Proteomes" id="UP000799766">
    <property type="component" value="Unassembled WGS sequence"/>
</dbReference>
<keyword evidence="2" id="KW-0444">Lipid biosynthesis</keyword>
<dbReference type="GO" id="GO:0006696">
    <property type="term" value="P:ergosterol biosynthetic process"/>
    <property type="evidence" value="ECO:0007669"/>
    <property type="project" value="TreeGrafter"/>
</dbReference>
<dbReference type="Pfam" id="PF13243">
    <property type="entry name" value="SQHop_cyclase_C"/>
    <property type="match status" value="1"/>
</dbReference>
<name>A0A6A6NWP5_9PEZI</name>
<dbReference type="NCBIfam" id="TIGR01787">
    <property type="entry name" value="squalene_cyclas"/>
    <property type="match status" value="1"/>
</dbReference>
<keyword evidence="11" id="KW-0808">Transferase</keyword>
<dbReference type="OrthoDB" id="21502at2759"/>
<dbReference type="PROSITE" id="PS01074">
    <property type="entry name" value="TERPENE_SYNTHASES"/>
    <property type="match status" value="1"/>
</dbReference>
<dbReference type="InterPro" id="IPR018333">
    <property type="entry name" value="Squalene_cyclase"/>
</dbReference>
<dbReference type="InterPro" id="IPR002365">
    <property type="entry name" value="Terpene_synthase_CS"/>
</dbReference>
<feature type="domain" description="Squalene cyclase N-terminal" evidence="10">
    <location>
        <begin position="97"/>
        <end position="394"/>
    </location>
</feature>
<dbReference type="InterPro" id="IPR008930">
    <property type="entry name" value="Terpenoid_cyclase/PrenylTrfase"/>
</dbReference>
<dbReference type="AlphaFoldDB" id="A0A6A6NWP5"/>
<dbReference type="EC" id="5.4.99.-" evidence="7"/>
<keyword evidence="4" id="KW-0752">Steroid biosynthesis</keyword>
<dbReference type="InterPro" id="IPR032697">
    <property type="entry name" value="SQ_cyclase_N"/>
</dbReference>
<comment type="similarity">
    <text evidence="1 7">Belongs to the terpene cyclase/mutase family.</text>
</comment>
<feature type="domain" description="Squalene cyclase C-terminal" evidence="9">
    <location>
        <begin position="407"/>
        <end position="712"/>
    </location>
</feature>
<evidence type="ECO:0000256" key="4">
    <source>
        <dbReference type="ARBA" id="ARBA00022955"/>
    </source>
</evidence>
<dbReference type="PANTHER" id="PTHR11764:SF20">
    <property type="entry name" value="LANOSTEROL SYNTHASE"/>
    <property type="match status" value="1"/>
</dbReference>
<keyword evidence="12" id="KW-1185">Reference proteome</keyword>
<dbReference type="SFLD" id="SFLDG01016">
    <property type="entry name" value="Prenyltransferase_Like_2"/>
    <property type="match status" value="1"/>
</dbReference>
<evidence type="ECO:0000259" key="9">
    <source>
        <dbReference type="Pfam" id="PF13243"/>
    </source>
</evidence>
<keyword evidence="6 7" id="KW-0413">Isomerase</keyword>
<evidence type="ECO:0000256" key="6">
    <source>
        <dbReference type="ARBA" id="ARBA00023235"/>
    </source>
</evidence>
<protein>
    <recommendedName>
        <fullName evidence="7">Terpene cyclase/mutase family member</fullName>
        <ecNumber evidence="7">5.4.99.-</ecNumber>
    </recommendedName>
</protein>
<dbReference type="EMBL" id="MU001686">
    <property type="protein sequence ID" value="KAF2455683.1"/>
    <property type="molecule type" value="Genomic_DNA"/>
</dbReference>
<keyword evidence="3" id="KW-0677">Repeat</keyword>
<evidence type="ECO:0000256" key="8">
    <source>
        <dbReference type="SAM" id="MobiDB-lite"/>
    </source>
</evidence>
<dbReference type="Pfam" id="PF13249">
    <property type="entry name" value="SQHop_cyclase_N"/>
    <property type="match status" value="1"/>
</dbReference>
<dbReference type="GO" id="GO:0016740">
    <property type="term" value="F:transferase activity"/>
    <property type="evidence" value="ECO:0007669"/>
    <property type="project" value="UniProtKB-KW"/>
</dbReference>
<sequence length="718" mass="81489">MAPGAHPLGKVNGTTAEKNDGVAGGGATTAGTTADEKTDYSRWRLKVDDGRQTWEYLETDEEMKAWPQTVADKHHLGLPTGLPDLPPAKTPLAAASNAMSYFSRLQLPEGNWACEYSGPMFLLPCLVVAWYVTETPVPAPKRVEIKNYLFARQHPVDGGWGLHTEGDSSVFGTSMNYVVLRLLGADAEDPRMIKARGTLHKMGGALNGPHWSKFLLAVLGVASWDLVNPVPAELWLLPDWVPFAPWRWWVHMRQVFLPMSYTYSKKWSYPLTPLTAELRKEMYVQPYESINFASHRNDISPLDNYHPKSWVLNTINWVLVNMWNPYLRTNYIAKWAEDWTWWLIQREDENSDYADLGPVNAPLNMLCCYIAEGPGSRSVRRHRERMDDFLWVKDEGMLMNGTNGVQIWDTSFFIQAAISCRFQKDPQWRPVLVKALEFLEAQQFREDCADQERCYRHPRKGAWGFSNRVQGYTVCDCTSEGVKSIMLLQNLPGYPKLLSDQRIKDAIDVILTMQNAGTGGCSSYEPRRGSEALECLNAAEVFGNIMVEYDYVECTTACVQALSLFSKYYPEYRTAEIRRFNERALAFIRAAQRPDGSWYGAWGICFSYAAMFALEALGSVGETYASSERVRRACAFFLDRQMPDGGWGESYHACETGVYVPHERTQVVQTAWVCIALMEAGYPDKEPIQKALRLIVGRQQSNGEWLQEAIEGVFNKSW</sequence>
<keyword evidence="5" id="KW-0443">Lipid metabolism</keyword>
<proteinExistence type="inferred from homology"/>
<dbReference type="Gene3D" id="6.20.120.20">
    <property type="match status" value="1"/>
</dbReference>
<dbReference type="GO" id="GO:0005811">
    <property type="term" value="C:lipid droplet"/>
    <property type="evidence" value="ECO:0007669"/>
    <property type="project" value="InterPro"/>
</dbReference>
<evidence type="ECO:0000313" key="11">
    <source>
        <dbReference type="EMBL" id="KAF2455683.1"/>
    </source>
</evidence>
<accession>A0A6A6NWP5</accession>
<dbReference type="InterPro" id="IPR032696">
    <property type="entry name" value="SQ_cyclase_C"/>
</dbReference>
<dbReference type="CDD" id="cd02892">
    <property type="entry name" value="SQCY_1"/>
    <property type="match status" value="1"/>
</dbReference>
<dbReference type="SUPFAM" id="SSF48239">
    <property type="entry name" value="Terpenoid cyclases/Protein prenyltransferases"/>
    <property type="match status" value="2"/>
</dbReference>
<evidence type="ECO:0000256" key="7">
    <source>
        <dbReference type="RuleBase" id="RU362003"/>
    </source>
</evidence>
<organism evidence="11 12">
    <name type="scientific">Lineolata rhizophorae</name>
    <dbReference type="NCBI Taxonomy" id="578093"/>
    <lineage>
        <taxon>Eukaryota</taxon>
        <taxon>Fungi</taxon>
        <taxon>Dikarya</taxon>
        <taxon>Ascomycota</taxon>
        <taxon>Pezizomycotina</taxon>
        <taxon>Dothideomycetes</taxon>
        <taxon>Dothideomycetes incertae sedis</taxon>
        <taxon>Lineolatales</taxon>
        <taxon>Lineolataceae</taxon>
        <taxon>Lineolata</taxon>
    </lineage>
</organism>
<evidence type="ECO:0000256" key="3">
    <source>
        <dbReference type="ARBA" id="ARBA00022737"/>
    </source>
</evidence>
<evidence type="ECO:0000259" key="10">
    <source>
        <dbReference type="Pfam" id="PF13249"/>
    </source>
</evidence>
<dbReference type="PANTHER" id="PTHR11764">
    <property type="entry name" value="TERPENE CYCLASE/MUTASE FAMILY MEMBER"/>
    <property type="match status" value="1"/>
</dbReference>
<evidence type="ECO:0000256" key="1">
    <source>
        <dbReference type="ARBA" id="ARBA00009755"/>
    </source>
</evidence>
<evidence type="ECO:0000256" key="5">
    <source>
        <dbReference type="ARBA" id="ARBA00023098"/>
    </source>
</evidence>
<dbReference type="FunFam" id="1.50.10.20:FF:000003">
    <property type="entry name" value="Terpene cyclase/mutase family member"/>
    <property type="match status" value="1"/>
</dbReference>
<gene>
    <name evidence="11" type="ORF">BDY21DRAFT_70397</name>
</gene>
<dbReference type="GO" id="GO:0016104">
    <property type="term" value="P:triterpenoid biosynthetic process"/>
    <property type="evidence" value="ECO:0007669"/>
    <property type="project" value="InterPro"/>
</dbReference>
<reference evidence="11" key="1">
    <citation type="journal article" date="2020" name="Stud. Mycol.">
        <title>101 Dothideomycetes genomes: a test case for predicting lifestyles and emergence of pathogens.</title>
        <authorList>
            <person name="Haridas S."/>
            <person name="Albert R."/>
            <person name="Binder M."/>
            <person name="Bloem J."/>
            <person name="Labutti K."/>
            <person name="Salamov A."/>
            <person name="Andreopoulos B."/>
            <person name="Baker S."/>
            <person name="Barry K."/>
            <person name="Bills G."/>
            <person name="Bluhm B."/>
            <person name="Cannon C."/>
            <person name="Castanera R."/>
            <person name="Culley D."/>
            <person name="Daum C."/>
            <person name="Ezra D."/>
            <person name="Gonzalez J."/>
            <person name="Henrissat B."/>
            <person name="Kuo A."/>
            <person name="Liang C."/>
            <person name="Lipzen A."/>
            <person name="Lutzoni F."/>
            <person name="Magnuson J."/>
            <person name="Mondo S."/>
            <person name="Nolan M."/>
            <person name="Ohm R."/>
            <person name="Pangilinan J."/>
            <person name="Park H.-J."/>
            <person name="Ramirez L."/>
            <person name="Alfaro M."/>
            <person name="Sun H."/>
            <person name="Tritt A."/>
            <person name="Yoshinaga Y."/>
            <person name="Zwiers L.-H."/>
            <person name="Turgeon B."/>
            <person name="Goodwin S."/>
            <person name="Spatafora J."/>
            <person name="Crous P."/>
            <person name="Grigoriev I."/>
        </authorList>
    </citation>
    <scope>NUCLEOTIDE SEQUENCE</scope>
    <source>
        <strain evidence="11">ATCC 16933</strain>
    </source>
</reference>